<dbReference type="AlphaFoldDB" id="A0A5A7QET0"/>
<keyword evidence="3" id="KW-1185">Reference proteome</keyword>
<sequence>MGSGVVVMVSLSGENLGQRGSFLSHRLLPTSSLHRYFIGLELWALTFNLPGERLGSERKSESPPYVVSSKNGLSESRSGKRQIESKGKGAEKGFGTWKHNSLNSLLSSDGRASSGGQELFPLEKLGLKIA</sequence>
<reference evidence="3" key="1">
    <citation type="journal article" date="2019" name="Curr. Biol.">
        <title>Genome Sequence of Striga asiatica Provides Insight into the Evolution of Plant Parasitism.</title>
        <authorList>
            <person name="Yoshida S."/>
            <person name="Kim S."/>
            <person name="Wafula E.K."/>
            <person name="Tanskanen J."/>
            <person name="Kim Y.M."/>
            <person name="Honaas L."/>
            <person name="Yang Z."/>
            <person name="Spallek T."/>
            <person name="Conn C.E."/>
            <person name="Ichihashi Y."/>
            <person name="Cheong K."/>
            <person name="Cui S."/>
            <person name="Der J.P."/>
            <person name="Gundlach H."/>
            <person name="Jiao Y."/>
            <person name="Hori C."/>
            <person name="Ishida J.K."/>
            <person name="Kasahara H."/>
            <person name="Kiba T."/>
            <person name="Kim M.S."/>
            <person name="Koo N."/>
            <person name="Laohavisit A."/>
            <person name="Lee Y.H."/>
            <person name="Lumba S."/>
            <person name="McCourt P."/>
            <person name="Mortimer J.C."/>
            <person name="Mutuku J.M."/>
            <person name="Nomura T."/>
            <person name="Sasaki-Sekimoto Y."/>
            <person name="Seto Y."/>
            <person name="Wang Y."/>
            <person name="Wakatake T."/>
            <person name="Sakakibara H."/>
            <person name="Demura T."/>
            <person name="Yamaguchi S."/>
            <person name="Yoneyama K."/>
            <person name="Manabe R.I."/>
            <person name="Nelson D.C."/>
            <person name="Schulman A.H."/>
            <person name="Timko M.P."/>
            <person name="dePamphilis C.W."/>
            <person name="Choi D."/>
            <person name="Shirasu K."/>
        </authorList>
    </citation>
    <scope>NUCLEOTIDE SEQUENCE [LARGE SCALE GENOMIC DNA]</scope>
    <source>
        <strain evidence="3">cv. UVA1</strain>
    </source>
</reference>
<evidence type="ECO:0000313" key="3">
    <source>
        <dbReference type="Proteomes" id="UP000325081"/>
    </source>
</evidence>
<gene>
    <name evidence="2" type="ORF">STAS_19737</name>
</gene>
<protein>
    <submittedName>
        <fullName evidence="2">Succinyl-CoA ligase [ADP-forming] subunit beta</fullName>
    </submittedName>
</protein>
<organism evidence="2 3">
    <name type="scientific">Striga asiatica</name>
    <name type="common">Asiatic witchweed</name>
    <name type="synonym">Buchnera asiatica</name>
    <dbReference type="NCBI Taxonomy" id="4170"/>
    <lineage>
        <taxon>Eukaryota</taxon>
        <taxon>Viridiplantae</taxon>
        <taxon>Streptophyta</taxon>
        <taxon>Embryophyta</taxon>
        <taxon>Tracheophyta</taxon>
        <taxon>Spermatophyta</taxon>
        <taxon>Magnoliopsida</taxon>
        <taxon>eudicotyledons</taxon>
        <taxon>Gunneridae</taxon>
        <taxon>Pentapetalae</taxon>
        <taxon>asterids</taxon>
        <taxon>lamiids</taxon>
        <taxon>Lamiales</taxon>
        <taxon>Orobanchaceae</taxon>
        <taxon>Buchnereae</taxon>
        <taxon>Striga</taxon>
    </lineage>
</organism>
<evidence type="ECO:0000256" key="1">
    <source>
        <dbReference type="SAM" id="MobiDB-lite"/>
    </source>
</evidence>
<accession>A0A5A7QET0</accession>
<name>A0A5A7QET0_STRAF</name>
<dbReference type="GO" id="GO:0016874">
    <property type="term" value="F:ligase activity"/>
    <property type="evidence" value="ECO:0007669"/>
    <property type="project" value="UniProtKB-KW"/>
</dbReference>
<keyword evidence="2" id="KW-0436">Ligase</keyword>
<dbReference type="EMBL" id="BKCP01006504">
    <property type="protein sequence ID" value="GER42917.1"/>
    <property type="molecule type" value="Genomic_DNA"/>
</dbReference>
<comment type="caution">
    <text evidence="2">The sequence shown here is derived from an EMBL/GenBank/DDBJ whole genome shotgun (WGS) entry which is preliminary data.</text>
</comment>
<feature type="compositionally biased region" description="Basic and acidic residues" evidence="1">
    <location>
        <begin position="77"/>
        <end position="91"/>
    </location>
</feature>
<dbReference type="Proteomes" id="UP000325081">
    <property type="component" value="Unassembled WGS sequence"/>
</dbReference>
<feature type="region of interest" description="Disordered" evidence="1">
    <location>
        <begin position="54"/>
        <end position="97"/>
    </location>
</feature>
<proteinExistence type="predicted"/>
<evidence type="ECO:0000313" key="2">
    <source>
        <dbReference type="EMBL" id="GER42917.1"/>
    </source>
</evidence>